<comment type="caution">
    <text evidence="1">The sequence shown here is derived from an EMBL/GenBank/DDBJ whole genome shotgun (WGS) entry which is preliminary data.</text>
</comment>
<gene>
    <name evidence="1" type="ORF">CYCCA115_LOCUS1579</name>
</gene>
<keyword evidence="2" id="KW-1185">Reference proteome</keyword>
<evidence type="ECO:0000313" key="1">
    <source>
        <dbReference type="EMBL" id="CAJ1928967.1"/>
    </source>
</evidence>
<dbReference type="Proteomes" id="UP001295423">
    <property type="component" value="Unassembled WGS sequence"/>
</dbReference>
<organism evidence="1 2">
    <name type="scientific">Cylindrotheca closterium</name>
    <dbReference type="NCBI Taxonomy" id="2856"/>
    <lineage>
        <taxon>Eukaryota</taxon>
        <taxon>Sar</taxon>
        <taxon>Stramenopiles</taxon>
        <taxon>Ochrophyta</taxon>
        <taxon>Bacillariophyta</taxon>
        <taxon>Bacillariophyceae</taxon>
        <taxon>Bacillariophycidae</taxon>
        <taxon>Bacillariales</taxon>
        <taxon>Bacillariaceae</taxon>
        <taxon>Cylindrotheca</taxon>
    </lineage>
</organism>
<dbReference type="AlphaFoldDB" id="A0AAD2CCE2"/>
<evidence type="ECO:0000313" key="2">
    <source>
        <dbReference type="Proteomes" id="UP001295423"/>
    </source>
</evidence>
<proteinExistence type="predicted"/>
<protein>
    <submittedName>
        <fullName evidence="1">Uncharacterized protein</fullName>
    </submittedName>
</protein>
<sequence>MLRVVSDGSFKDKVGTAAAQILCFDGLAVIRVWCRCPGMPQDHSAYRSGLIGILAGVKVVSWLHDYFPKEHLFNFLPIMTVACDGESALNNAFDTGTSRPQQKQFDLLLAIRTLAQSTHISWRKHHAMCHQDDHGPLSNLDWWELCNAECDSAAKAFLRRLTTSHPPLPALNRRFVF</sequence>
<dbReference type="EMBL" id="CAKOGP040000069">
    <property type="protein sequence ID" value="CAJ1928967.1"/>
    <property type="molecule type" value="Genomic_DNA"/>
</dbReference>
<reference evidence="1" key="1">
    <citation type="submission" date="2023-08" db="EMBL/GenBank/DDBJ databases">
        <authorList>
            <person name="Audoor S."/>
            <person name="Bilcke G."/>
        </authorList>
    </citation>
    <scope>NUCLEOTIDE SEQUENCE</scope>
</reference>
<accession>A0AAD2CCE2</accession>
<name>A0AAD2CCE2_9STRA</name>